<name>B8HTF4_CYAP4</name>
<protein>
    <submittedName>
        <fullName evidence="2">Uncharacterized protein</fullName>
    </submittedName>
</protein>
<dbReference type="KEGG" id="cyn:Cyan7425_2017"/>
<feature type="signal peptide" evidence="1">
    <location>
        <begin position="1"/>
        <end position="20"/>
    </location>
</feature>
<feature type="chain" id="PRO_5002871204" evidence="1">
    <location>
        <begin position="21"/>
        <end position="98"/>
    </location>
</feature>
<sequence length="98" mass="10733">MKNISGSFLLLMVLSPIAIAATAGESLAQQPPANPRKEHIQYCVNKLPVQLGQVKQIKGVMDQENLTGLKKLEALGQILSPEQKQQLKQCMQQPMPPS</sequence>
<accession>B8HTF4</accession>
<organism evidence="2">
    <name type="scientific">Cyanothece sp. (strain PCC 7425 / ATCC 29141)</name>
    <dbReference type="NCBI Taxonomy" id="395961"/>
    <lineage>
        <taxon>Bacteria</taxon>
        <taxon>Bacillati</taxon>
        <taxon>Cyanobacteriota</taxon>
        <taxon>Cyanophyceae</taxon>
        <taxon>Gomontiellales</taxon>
        <taxon>Cyanothecaceae</taxon>
        <taxon>Cyanothece</taxon>
    </lineage>
</organism>
<gene>
    <name evidence="2" type="ordered locus">Cyan7425_2017</name>
</gene>
<dbReference type="AlphaFoldDB" id="B8HTF4"/>
<proteinExistence type="predicted"/>
<reference evidence="2" key="1">
    <citation type="submission" date="2009-01" db="EMBL/GenBank/DDBJ databases">
        <title>Complete sequence of chromosome Cyanothece sp. PCC 7425.</title>
        <authorList>
            <consortium name="US DOE Joint Genome Institute"/>
            <person name="Lucas S."/>
            <person name="Copeland A."/>
            <person name="Lapidus A."/>
            <person name="Glavina del Rio T."/>
            <person name="Dalin E."/>
            <person name="Tice H."/>
            <person name="Bruce D."/>
            <person name="Goodwin L."/>
            <person name="Pitluck S."/>
            <person name="Sims D."/>
            <person name="Meineke L."/>
            <person name="Brettin T."/>
            <person name="Detter J.C."/>
            <person name="Han C."/>
            <person name="Larimer F."/>
            <person name="Land M."/>
            <person name="Hauser L."/>
            <person name="Kyrpides N."/>
            <person name="Ovchinnikova G."/>
            <person name="Liberton M."/>
            <person name="Stoeckel J."/>
            <person name="Banerjee A."/>
            <person name="Singh A."/>
            <person name="Page L."/>
            <person name="Sato H."/>
            <person name="Zhao L."/>
            <person name="Sherman L."/>
            <person name="Pakrasi H."/>
            <person name="Richardson P."/>
        </authorList>
    </citation>
    <scope>NUCLEOTIDE SEQUENCE</scope>
    <source>
        <strain evidence="2">PCC 7425</strain>
    </source>
</reference>
<dbReference type="EMBL" id="CP001344">
    <property type="protein sequence ID" value="ACL44380.1"/>
    <property type="molecule type" value="Genomic_DNA"/>
</dbReference>
<evidence type="ECO:0000256" key="1">
    <source>
        <dbReference type="SAM" id="SignalP"/>
    </source>
</evidence>
<keyword evidence="1" id="KW-0732">Signal</keyword>
<dbReference type="HOGENOM" id="CLU_2329045_0_0_3"/>
<evidence type="ECO:0000313" key="2">
    <source>
        <dbReference type="EMBL" id="ACL44380.1"/>
    </source>
</evidence>